<evidence type="ECO:0000313" key="5">
    <source>
        <dbReference type="Proteomes" id="UP000583929"/>
    </source>
</evidence>
<comment type="caution">
    <text evidence="2">The sequence shown here is derived from an EMBL/GenBank/DDBJ whole genome shotgun (WGS) entry which is preliminary data.</text>
</comment>
<evidence type="ECO:0000313" key="3">
    <source>
        <dbReference type="EMBL" id="KAF4378292.1"/>
    </source>
</evidence>
<evidence type="ECO:0000313" key="2">
    <source>
        <dbReference type="EMBL" id="KAF4346668.1"/>
    </source>
</evidence>
<keyword evidence="5" id="KW-1185">Reference proteome</keyword>
<dbReference type="PANTHER" id="PTHR31286">
    <property type="entry name" value="GLYCINE-RICH CELL WALL STRUCTURAL PROTEIN 1.8-LIKE"/>
    <property type="match status" value="1"/>
</dbReference>
<dbReference type="Proteomes" id="UP000583929">
    <property type="component" value="Unassembled WGS sequence"/>
</dbReference>
<organism evidence="2 5">
    <name type="scientific">Cannabis sativa</name>
    <name type="common">Hemp</name>
    <name type="synonym">Marijuana</name>
    <dbReference type="NCBI Taxonomy" id="3483"/>
    <lineage>
        <taxon>Eukaryota</taxon>
        <taxon>Viridiplantae</taxon>
        <taxon>Streptophyta</taxon>
        <taxon>Embryophyta</taxon>
        <taxon>Tracheophyta</taxon>
        <taxon>Spermatophyta</taxon>
        <taxon>Magnoliopsida</taxon>
        <taxon>eudicotyledons</taxon>
        <taxon>Gunneridae</taxon>
        <taxon>Pentapetalae</taxon>
        <taxon>rosids</taxon>
        <taxon>fabids</taxon>
        <taxon>Rosales</taxon>
        <taxon>Cannabaceae</taxon>
        <taxon>Cannabis</taxon>
    </lineage>
</organism>
<dbReference type="EMBL" id="JAATIQ010000936">
    <property type="protein sequence ID" value="KAF4346668.1"/>
    <property type="molecule type" value="Genomic_DNA"/>
</dbReference>
<protein>
    <recommendedName>
        <fullName evidence="6">DUF4283 domain-containing protein</fullName>
    </recommendedName>
</protein>
<gene>
    <name evidence="3" type="ORF">F8388_010731</name>
    <name evidence="2" type="ORF">G4B88_030232</name>
</gene>
<feature type="region of interest" description="Disordered" evidence="1">
    <location>
        <begin position="204"/>
        <end position="231"/>
    </location>
</feature>
<reference evidence="4 5" key="1">
    <citation type="journal article" date="2020" name="bioRxiv">
        <title>Sequence and annotation of 42 cannabis genomes reveals extensive copy number variation in cannabinoid synthesis and pathogen resistance genes.</title>
        <authorList>
            <person name="Mckernan K.J."/>
            <person name="Helbert Y."/>
            <person name="Kane L.T."/>
            <person name="Ebling H."/>
            <person name="Zhang L."/>
            <person name="Liu B."/>
            <person name="Eaton Z."/>
            <person name="Mclaughlin S."/>
            <person name="Kingan S."/>
            <person name="Baybayan P."/>
            <person name="Concepcion G."/>
            <person name="Jordan M."/>
            <person name="Riva A."/>
            <person name="Barbazuk W."/>
            <person name="Harkins T."/>
        </authorList>
    </citation>
    <scope>NUCLEOTIDE SEQUENCE [LARGE SCALE GENOMIC DNA]</scope>
    <source>
        <strain evidence="4 5">cv. Jamaican Lion 4</strain>
        <strain evidence="2">Father</strain>
        <strain evidence="3">Mother</strain>
        <tissue evidence="2">Leaf</tissue>
    </source>
</reference>
<proteinExistence type="predicted"/>
<dbReference type="AlphaFoldDB" id="A0A7J6DKL9"/>
<feature type="compositionally biased region" description="Basic residues" evidence="1">
    <location>
        <begin position="218"/>
        <end position="229"/>
    </location>
</feature>
<evidence type="ECO:0000313" key="4">
    <source>
        <dbReference type="Proteomes" id="UP000525078"/>
    </source>
</evidence>
<dbReference type="Proteomes" id="UP000525078">
    <property type="component" value="Unassembled WGS sequence"/>
</dbReference>
<evidence type="ECO:0008006" key="6">
    <source>
        <dbReference type="Google" id="ProtNLM"/>
    </source>
</evidence>
<sequence length="461" mass="49506">MSMVGVGGSSGGKQGRCLAINEVSISLTPSVVTTKVLSKLHLFGKISRPAGSNTFRFIFENGSATKRVLERGRWCIKGDMLVLLSWSSGFGVKEFSFNSIRFWVQIHFLPHDYFSRTNANVLGALAGKVVFIDLDEAKPLTWKNWIRVQLNTRSKYASCFSGKEGKLVVNGGDLLREKGSVEEAVGRELVLVNRSPMVPASEKMATAPPVATPVSHAKASRSVRGRSLRGRGGGQVRTVWLPKRAGVEKGHFSTMGDISLSSNLDIQKETDHFPSKGCNLNCLGDEGNRVISLTGLGGQLAMGICETLHGFDISDVHESSSGTRVGVLGPRNGLATIKAHVDLDNIDIVGGTKPSDKMRTNGPNSNLGLTNFIGPMHGTSGHVYGAGPSIKEATYMGERGYITGSKALHHSRGKAVATFGQSFADEGGSMMSILGQDQYDILMRGGPSLNSFKYKKAIFKN</sequence>
<name>A0A7J6DKL9_CANSA</name>
<evidence type="ECO:0000256" key="1">
    <source>
        <dbReference type="SAM" id="MobiDB-lite"/>
    </source>
</evidence>
<accession>A0A7J6DKL9</accession>
<dbReference type="EMBL" id="JAATIP010000075">
    <property type="protein sequence ID" value="KAF4378292.1"/>
    <property type="molecule type" value="Genomic_DNA"/>
</dbReference>
<dbReference type="PANTHER" id="PTHR31286:SF180">
    <property type="entry name" value="OS10G0362600 PROTEIN"/>
    <property type="match status" value="1"/>
</dbReference>
<dbReference type="InterPro" id="IPR040256">
    <property type="entry name" value="At4g02000-like"/>
</dbReference>